<dbReference type="AlphaFoldDB" id="A0A5C3LZ26"/>
<evidence type="ECO:0000256" key="5">
    <source>
        <dbReference type="ARBA" id="ARBA00022840"/>
    </source>
</evidence>
<keyword evidence="8 9" id="KW-0119">Carbohydrate metabolism</keyword>
<evidence type="ECO:0000256" key="2">
    <source>
        <dbReference type="ARBA" id="ARBA00022723"/>
    </source>
</evidence>
<dbReference type="UniPathway" id="UPA00916">
    <property type="reaction ID" value="UER00889"/>
</dbReference>
<feature type="binding site" evidence="9">
    <location>
        <position position="143"/>
    </location>
    <ligand>
        <name>substrate</name>
    </ligand>
</feature>
<feature type="binding site" evidence="9">
    <location>
        <position position="319"/>
    </location>
    <ligand>
        <name>K(+)</name>
        <dbReference type="ChEBI" id="CHEBI:29103"/>
    </ligand>
</feature>
<dbReference type="SUPFAM" id="SSF53613">
    <property type="entry name" value="Ribokinase-like"/>
    <property type="match status" value="1"/>
</dbReference>
<dbReference type="InterPro" id="IPR011877">
    <property type="entry name" value="Ribokinase"/>
</dbReference>
<comment type="pathway">
    <text evidence="9">Carbohydrate metabolism; D-ribose degradation; D-ribose 5-phosphate from beta-D-ribopyranose: step 2/2.</text>
</comment>
<dbReference type="GO" id="GO:0005524">
    <property type="term" value="F:ATP binding"/>
    <property type="evidence" value="ECO:0007669"/>
    <property type="project" value="UniProtKB-UniRule"/>
</dbReference>
<evidence type="ECO:0000256" key="8">
    <source>
        <dbReference type="ARBA" id="ARBA00023277"/>
    </source>
</evidence>
<feature type="binding site" evidence="9">
    <location>
        <position position="277"/>
    </location>
    <ligand>
        <name>substrate</name>
    </ligand>
</feature>
<feature type="binding site" evidence="9">
    <location>
        <begin position="233"/>
        <end position="238"/>
    </location>
    <ligand>
        <name>ATP</name>
        <dbReference type="ChEBI" id="CHEBI:30616"/>
    </ligand>
</feature>
<evidence type="ECO:0000256" key="6">
    <source>
        <dbReference type="ARBA" id="ARBA00022842"/>
    </source>
</evidence>
<comment type="similarity">
    <text evidence="9">Belongs to the carbohydrate kinase PfkB family. Ribokinase subfamily.</text>
</comment>
<feature type="binding site" evidence="9">
    <location>
        <position position="188"/>
    </location>
    <ligand>
        <name>ATP</name>
        <dbReference type="ChEBI" id="CHEBI:30616"/>
    </ligand>
</feature>
<protein>
    <recommendedName>
        <fullName evidence="9">Ribokinase</fullName>
        <shortName evidence="9">RK</shortName>
        <ecNumber evidence="9">2.7.1.15</ecNumber>
    </recommendedName>
</protein>
<keyword evidence="6 9" id="KW-0460">Magnesium</keyword>
<keyword evidence="4 9" id="KW-0418">Kinase</keyword>
<dbReference type="OrthoDB" id="415590at2759"/>
<feature type="active site" description="Proton acceptor" evidence="9">
    <location>
        <position position="277"/>
    </location>
</feature>
<accession>A0A5C3LZ26</accession>
<feature type="binding site" evidence="9">
    <location>
        <position position="328"/>
    </location>
    <ligand>
        <name>K(+)</name>
        <dbReference type="ChEBI" id="CHEBI:29103"/>
    </ligand>
</feature>
<comment type="cofactor">
    <cofactor evidence="9">
        <name>Mg(2+)</name>
        <dbReference type="ChEBI" id="CHEBI:18420"/>
    </cofactor>
    <text evidence="9">Requires a divalent cation, most likely magnesium in vivo, as an electrophilic catalyst to aid phosphoryl group transfer. It is the chelate of the metal and the nucleotide that is the actual substrate.</text>
</comment>
<dbReference type="Proteomes" id="UP000308652">
    <property type="component" value="Unassembled WGS sequence"/>
</dbReference>
<feature type="domain" description="Carbohydrate kinase PfkB" evidence="10">
    <location>
        <begin position="9"/>
        <end position="332"/>
    </location>
</feature>
<keyword evidence="2 9" id="KW-0479">Metal-binding</keyword>
<dbReference type="Pfam" id="PF00294">
    <property type="entry name" value="PfkB"/>
    <property type="match status" value="1"/>
</dbReference>
<evidence type="ECO:0000313" key="12">
    <source>
        <dbReference type="Proteomes" id="UP000308652"/>
    </source>
</evidence>
<feature type="binding site" evidence="9">
    <location>
        <position position="324"/>
    </location>
    <ligand>
        <name>K(+)</name>
        <dbReference type="ChEBI" id="CHEBI:29103"/>
    </ligand>
</feature>
<dbReference type="GO" id="GO:0019303">
    <property type="term" value="P:D-ribose catabolic process"/>
    <property type="evidence" value="ECO:0007669"/>
    <property type="project" value="UniProtKB-UniRule"/>
</dbReference>
<evidence type="ECO:0000256" key="3">
    <source>
        <dbReference type="ARBA" id="ARBA00022741"/>
    </source>
</evidence>
<sequence length="342" mass="36441">MAASECRCIVRGSINNDEYFYVDSIARPGETISSKEHASRVGGKGANQAIAIAQARGIAQFYGTIGKDALWVKKRMEEFGIDVSGILVSDEATGRAIIQVADDGENSIILFPGANFSDLHEQNFGALSKGHFPESTHILLQNEIPLKSTIYALNNAKSAVTILNPSPLPSRKAVAEFPWSKVDWLLVNASEVRDLCASVTGQEAEALSSISPQEAVSLLSAQSEFQKMNIICTLGSEGVLAFVPAFHKPATAGAQPAFLHVPAAKVTEVRDTTGAGDCFTGYFVQGLLEFPPSARLGTEILQADIEKILKVAVQAAGMCVEKPGTIDSIPTRGEVMARMSST</sequence>
<dbReference type="InterPro" id="IPR029056">
    <property type="entry name" value="Ribokinase-like"/>
</dbReference>
<keyword evidence="12" id="KW-1185">Reference proteome</keyword>
<evidence type="ECO:0000256" key="1">
    <source>
        <dbReference type="ARBA" id="ARBA00022679"/>
    </source>
</evidence>
<dbReference type="GO" id="GO:0004747">
    <property type="term" value="F:ribokinase activity"/>
    <property type="evidence" value="ECO:0007669"/>
    <property type="project" value="UniProtKB-UniRule"/>
</dbReference>
<evidence type="ECO:0000256" key="7">
    <source>
        <dbReference type="ARBA" id="ARBA00022958"/>
    </source>
</evidence>
<organism evidence="11 12">
    <name type="scientific">Crucibulum laeve</name>
    <dbReference type="NCBI Taxonomy" id="68775"/>
    <lineage>
        <taxon>Eukaryota</taxon>
        <taxon>Fungi</taxon>
        <taxon>Dikarya</taxon>
        <taxon>Basidiomycota</taxon>
        <taxon>Agaricomycotina</taxon>
        <taxon>Agaricomycetes</taxon>
        <taxon>Agaricomycetidae</taxon>
        <taxon>Agaricales</taxon>
        <taxon>Agaricineae</taxon>
        <taxon>Nidulariaceae</taxon>
        <taxon>Crucibulum</taxon>
    </lineage>
</organism>
<dbReference type="InterPro" id="IPR011611">
    <property type="entry name" value="PfkB_dom"/>
</dbReference>
<dbReference type="GO" id="GO:0005737">
    <property type="term" value="C:cytoplasm"/>
    <property type="evidence" value="ECO:0007669"/>
    <property type="project" value="UniProtKB-SubCell"/>
</dbReference>
<keyword evidence="9" id="KW-0539">Nucleus</keyword>
<dbReference type="STRING" id="68775.A0A5C3LZ26"/>
<feature type="binding site" evidence="9">
    <location>
        <begin position="15"/>
        <end position="17"/>
    </location>
    <ligand>
        <name>substrate</name>
    </ligand>
</feature>
<keyword evidence="9" id="KW-0963">Cytoplasm</keyword>
<dbReference type="Gene3D" id="3.40.1190.20">
    <property type="match status" value="1"/>
</dbReference>
<comment type="activity regulation">
    <text evidence="9">Activated by a monovalent cation that binds near, but not in, the active site. The most likely occupant of the site in vivo is potassium. Ion binding induces a conformational change that may alter substrate affinity.</text>
</comment>
<dbReference type="HAMAP" id="MF_01987">
    <property type="entry name" value="Ribokinase"/>
    <property type="match status" value="1"/>
</dbReference>
<feature type="binding site" evidence="9">
    <location>
        <position position="273"/>
    </location>
    <ligand>
        <name>K(+)</name>
        <dbReference type="ChEBI" id="CHEBI:29103"/>
    </ligand>
</feature>
<dbReference type="GO" id="GO:0005634">
    <property type="term" value="C:nucleus"/>
    <property type="evidence" value="ECO:0007669"/>
    <property type="project" value="UniProtKB-SubCell"/>
</dbReference>
<comment type="subcellular location">
    <subcellularLocation>
        <location evidence="9">Cytoplasm</location>
    </subcellularLocation>
    <subcellularLocation>
        <location evidence="9">Nucleus</location>
    </subcellularLocation>
</comment>
<dbReference type="EC" id="2.7.1.15" evidence="9"/>
<keyword evidence="1 9" id="KW-0808">Transferase</keyword>
<dbReference type="InterPro" id="IPR002139">
    <property type="entry name" value="Ribo/fructo_kinase"/>
</dbReference>
<feature type="binding site" evidence="9">
    <location>
        <begin position="276"/>
        <end position="277"/>
    </location>
    <ligand>
        <name>ATP</name>
        <dbReference type="ChEBI" id="CHEBI:30616"/>
    </ligand>
</feature>
<evidence type="ECO:0000259" key="10">
    <source>
        <dbReference type="Pfam" id="PF00294"/>
    </source>
</evidence>
<feature type="binding site" evidence="9">
    <location>
        <begin position="43"/>
        <end position="47"/>
    </location>
    <ligand>
        <name>substrate</name>
    </ligand>
</feature>
<feature type="binding site" evidence="9">
    <location>
        <position position="271"/>
    </location>
    <ligand>
        <name>K(+)</name>
        <dbReference type="ChEBI" id="CHEBI:29103"/>
    </ligand>
</feature>
<keyword evidence="3 9" id="KW-0547">Nucleotide-binding</keyword>
<comment type="subunit">
    <text evidence="9">Homodimer.</text>
</comment>
<gene>
    <name evidence="11" type="ORF">BDQ12DRAFT_131878</name>
</gene>
<dbReference type="GO" id="GO:0046872">
    <property type="term" value="F:metal ion binding"/>
    <property type="evidence" value="ECO:0007669"/>
    <property type="project" value="UniProtKB-KW"/>
</dbReference>
<comment type="caution">
    <text evidence="9">Lacks conserved residue(s) required for the propagation of feature annotation.</text>
</comment>
<keyword evidence="7 9" id="KW-0630">Potassium</keyword>
<feature type="binding site" evidence="9">
    <location>
        <position position="322"/>
    </location>
    <ligand>
        <name>K(+)</name>
        <dbReference type="ChEBI" id="CHEBI:29103"/>
    </ligand>
</feature>
<proteinExistence type="inferred from homology"/>
<dbReference type="CDD" id="cd01174">
    <property type="entry name" value="ribokinase"/>
    <property type="match status" value="1"/>
</dbReference>
<dbReference type="PANTHER" id="PTHR10584:SF166">
    <property type="entry name" value="RIBOKINASE"/>
    <property type="match status" value="1"/>
</dbReference>
<evidence type="ECO:0000313" key="11">
    <source>
        <dbReference type="EMBL" id="TFK37955.1"/>
    </source>
</evidence>
<evidence type="ECO:0000256" key="9">
    <source>
        <dbReference type="HAMAP-Rule" id="MF_03215"/>
    </source>
</evidence>
<dbReference type="PRINTS" id="PR00990">
    <property type="entry name" value="RIBOKINASE"/>
</dbReference>
<dbReference type="PANTHER" id="PTHR10584">
    <property type="entry name" value="SUGAR KINASE"/>
    <property type="match status" value="1"/>
</dbReference>
<evidence type="ECO:0000256" key="4">
    <source>
        <dbReference type="ARBA" id="ARBA00022777"/>
    </source>
</evidence>
<keyword evidence="5 9" id="KW-0067">ATP-binding</keyword>
<comment type="function">
    <text evidence="9">Catalyzes the phosphorylation of ribose at O-5 in a reaction requiring ATP and magnesium. The resulting D-ribose-5-phosphate can then be used either for sythesis of nucleotides, histidine, and tryptophan, or as a component of the pentose phosphate pathway.</text>
</comment>
<name>A0A5C3LZ26_9AGAR</name>
<comment type="catalytic activity">
    <reaction evidence="9">
        <text>D-ribose + ATP = D-ribose 5-phosphate + ADP + H(+)</text>
        <dbReference type="Rhea" id="RHEA:13697"/>
        <dbReference type="ChEBI" id="CHEBI:15378"/>
        <dbReference type="ChEBI" id="CHEBI:30616"/>
        <dbReference type="ChEBI" id="CHEBI:47013"/>
        <dbReference type="ChEBI" id="CHEBI:78346"/>
        <dbReference type="ChEBI" id="CHEBI:456216"/>
        <dbReference type="EC" id="2.7.1.15"/>
    </reaction>
</comment>
<reference evidence="11 12" key="1">
    <citation type="journal article" date="2019" name="Nat. Ecol. Evol.">
        <title>Megaphylogeny resolves global patterns of mushroom evolution.</title>
        <authorList>
            <person name="Varga T."/>
            <person name="Krizsan K."/>
            <person name="Foldi C."/>
            <person name="Dima B."/>
            <person name="Sanchez-Garcia M."/>
            <person name="Sanchez-Ramirez S."/>
            <person name="Szollosi G.J."/>
            <person name="Szarkandi J.G."/>
            <person name="Papp V."/>
            <person name="Albert L."/>
            <person name="Andreopoulos W."/>
            <person name="Angelini C."/>
            <person name="Antonin V."/>
            <person name="Barry K.W."/>
            <person name="Bougher N.L."/>
            <person name="Buchanan P."/>
            <person name="Buyck B."/>
            <person name="Bense V."/>
            <person name="Catcheside P."/>
            <person name="Chovatia M."/>
            <person name="Cooper J."/>
            <person name="Damon W."/>
            <person name="Desjardin D."/>
            <person name="Finy P."/>
            <person name="Geml J."/>
            <person name="Haridas S."/>
            <person name="Hughes K."/>
            <person name="Justo A."/>
            <person name="Karasinski D."/>
            <person name="Kautmanova I."/>
            <person name="Kiss B."/>
            <person name="Kocsube S."/>
            <person name="Kotiranta H."/>
            <person name="LaButti K.M."/>
            <person name="Lechner B.E."/>
            <person name="Liimatainen K."/>
            <person name="Lipzen A."/>
            <person name="Lukacs Z."/>
            <person name="Mihaltcheva S."/>
            <person name="Morgado L.N."/>
            <person name="Niskanen T."/>
            <person name="Noordeloos M.E."/>
            <person name="Ohm R.A."/>
            <person name="Ortiz-Santana B."/>
            <person name="Ovrebo C."/>
            <person name="Racz N."/>
            <person name="Riley R."/>
            <person name="Savchenko A."/>
            <person name="Shiryaev A."/>
            <person name="Soop K."/>
            <person name="Spirin V."/>
            <person name="Szebenyi C."/>
            <person name="Tomsovsky M."/>
            <person name="Tulloss R.E."/>
            <person name="Uehling J."/>
            <person name="Grigoriev I.V."/>
            <person name="Vagvolgyi C."/>
            <person name="Papp T."/>
            <person name="Martin F.M."/>
            <person name="Miettinen O."/>
            <person name="Hibbett D.S."/>
            <person name="Nagy L.G."/>
        </authorList>
    </citation>
    <scope>NUCLEOTIDE SEQUENCE [LARGE SCALE GENOMIC DNA]</scope>
    <source>
        <strain evidence="11 12">CBS 166.37</strain>
    </source>
</reference>
<dbReference type="EMBL" id="ML213605">
    <property type="protein sequence ID" value="TFK37955.1"/>
    <property type="molecule type" value="Genomic_DNA"/>
</dbReference>